<proteinExistence type="predicted"/>
<gene>
    <name evidence="1" type="ORF">Ctaglu_48000</name>
</gene>
<accession>A0A401UUF4</accession>
<dbReference type="OrthoDB" id="2375727at2"/>
<keyword evidence="2" id="KW-1185">Reference proteome</keyword>
<evidence type="ECO:0000313" key="1">
    <source>
        <dbReference type="EMBL" id="GCD13177.1"/>
    </source>
</evidence>
<comment type="caution">
    <text evidence="1">The sequence shown here is derived from an EMBL/GenBank/DDBJ whole genome shotgun (WGS) entry which is preliminary data.</text>
</comment>
<protein>
    <submittedName>
        <fullName evidence="1">Uncharacterized protein</fullName>
    </submittedName>
</protein>
<reference evidence="1 2" key="1">
    <citation type="submission" date="2018-11" db="EMBL/GenBank/DDBJ databases">
        <title>Genome sequencing and assembly of Clostridium tagluense strain A121.</title>
        <authorList>
            <person name="Murakami T."/>
            <person name="Segawa T."/>
            <person name="Shcherbakova V.A."/>
            <person name="Mori H."/>
            <person name="Yoshimura Y."/>
        </authorList>
    </citation>
    <scope>NUCLEOTIDE SEQUENCE [LARGE SCALE GENOMIC DNA]</scope>
    <source>
        <strain evidence="1 2">A121</strain>
    </source>
</reference>
<dbReference type="RefSeq" id="WP_125006483.1">
    <property type="nucleotide sequence ID" value="NZ_BHYK01000065.1"/>
</dbReference>
<dbReference type="EMBL" id="BHYK01000065">
    <property type="protein sequence ID" value="GCD13177.1"/>
    <property type="molecule type" value="Genomic_DNA"/>
</dbReference>
<name>A0A401UUF4_9CLOT</name>
<dbReference type="Proteomes" id="UP000287872">
    <property type="component" value="Unassembled WGS sequence"/>
</dbReference>
<dbReference type="AlphaFoldDB" id="A0A401UUF4"/>
<organism evidence="1 2">
    <name type="scientific">Clostridium tagluense</name>
    <dbReference type="NCBI Taxonomy" id="360422"/>
    <lineage>
        <taxon>Bacteria</taxon>
        <taxon>Bacillati</taxon>
        <taxon>Bacillota</taxon>
        <taxon>Clostridia</taxon>
        <taxon>Eubacteriales</taxon>
        <taxon>Clostridiaceae</taxon>
        <taxon>Clostridium</taxon>
    </lineage>
</organism>
<sequence length="123" mass="13590">MLNKAIEKLKAEIDGNKNNPYIHVVGEFLLQHLQDNPSNAEKVVQVGKTIGQSLNEMKKAAEKKKVGNCAVLTDQEGFKVVLEYFGIDAAVSTVGVKPQEHIVQAPIAQDKKTNIEFNVELDF</sequence>
<evidence type="ECO:0000313" key="2">
    <source>
        <dbReference type="Proteomes" id="UP000287872"/>
    </source>
</evidence>